<dbReference type="Proteomes" id="UP000601768">
    <property type="component" value="Unassembled WGS sequence"/>
</dbReference>
<dbReference type="SUPFAM" id="SSF52540">
    <property type="entry name" value="P-loop containing nucleoside triphosphate hydrolases"/>
    <property type="match status" value="1"/>
</dbReference>
<evidence type="ECO:0000313" key="2">
    <source>
        <dbReference type="EMBL" id="MBC3764930.1"/>
    </source>
</evidence>
<gene>
    <name evidence="2" type="ORF">H8B19_03515</name>
</gene>
<evidence type="ECO:0000313" key="3">
    <source>
        <dbReference type="Proteomes" id="UP000601768"/>
    </source>
</evidence>
<dbReference type="Gene3D" id="3.40.50.300">
    <property type="entry name" value="P-loop containing nucleotide triphosphate hydrolases"/>
    <property type="match status" value="1"/>
</dbReference>
<evidence type="ECO:0000259" key="1">
    <source>
        <dbReference type="Pfam" id="PF00685"/>
    </source>
</evidence>
<comment type="caution">
    <text evidence="2">The sequence shown here is derived from an EMBL/GenBank/DDBJ whole genome shotgun (WGS) entry which is preliminary data.</text>
</comment>
<name>A0A8J6LXN9_9ALTE</name>
<sequence length="276" mass="30984">MFNHQLITGIPRSGTTLCCKLLNQSKDIIALHEPINPGTWPKNFSTTQAVETIQRQIDDFYSAIVTGQPFENGEQQGLLIDNPVGTESKGGIRQVVARRGQLTLEPRPAGSFHLVVKQNALFTALLPELASQYPMVCIVRNPVDVLLSWMTVDLPVNRGRVPAGERFSQQLRYALENKSVIDKQLVIYQWFIDKFMDSSLPVVRYEDVLVTGGGALHVALGLPEIAQAPLKKKHRKFQPHIIEQLTHCIDKIKNLSLYGLYSKESIQLAYDEVINQ</sequence>
<dbReference type="GO" id="GO:0008146">
    <property type="term" value="F:sulfotransferase activity"/>
    <property type="evidence" value="ECO:0007669"/>
    <property type="project" value="InterPro"/>
</dbReference>
<protein>
    <submittedName>
        <fullName evidence="2">Sulfotransferase domain-containing protein</fullName>
    </submittedName>
</protein>
<reference evidence="2" key="2">
    <citation type="submission" date="2020-08" db="EMBL/GenBank/DDBJ databases">
        <authorList>
            <person name="Lai Q."/>
        </authorList>
    </citation>
    <scope>NUCLEOTIDE SEQUENCE</scope>
    <source>
        <strain evidence="2">S27-2</strain>
    </source>
</reference>
<dbReference type="AlphaFoldDB" id="A0A8J6LXN9"/>
<dbReference type="InterPro" id="IPR027417">
    <property type="entry name" value="P-loop_NTPase"/>
</dbReference>
<dbReference type="Pfam" id="PF00685">
    <property type="entry name" value="Sulfotransfer_1"/>
    <property type="match status" value="1"/>
</dbReference>
<accession>A0A8J6LXN9</accession>
<dbReference type="EMBL" id="JACNEP010000002">
    <property type="protein sequence ID" value="MBC3764930.1"/>
    <property type="molecule type" value="Genomic_DNA"/>
</dbReference>
<dbReference type="InterPro" id="IPR000863">
    <property type="entry name" value="Sulfotransferase_dom"/>
</dbReference>
<feature type="domain" description="Sulfotransferase" evidence="1">
    <location>
        <begin position="4"/>
        <end position="208"/>
    </location>
</feature>
<reference evidence="2" key="1">
    <citation type="journal article" date="2018" name="Int. J. Syst. Evol. Microbiol.">
        <title>Neptunicella marina gen. nov., sp. nov., isolated from surface seawater.</title>
        <authorList>
            <person name="Liu X."/>
            <person name="Lai Q."/>
            <person name="Du Y."/>
            <person name="Zhang X."/>
            <person name="Liu Z."/>
            <person name="Sun F."/>
            <person name="Shao Z."/>
        </authorList>
    </citation>
    <scope>NUCLEOTIDE SEQUENCE</scope>
    <source>
        <strain evidence="2">S27-2</strain>
    </source>
</reference>
<proteinExistence type="predicted"/>
<keyword evidence="3" id="KW-1185">Reference proteome</keyword>
<dbReference type="RefSeq" id="WP_186505397.1">
    <property type="nucleotide sequence ID" value="NZ_JACNEP010000002.1"/>
</dbReference>
<organism evidence="2 3">
    <name type="scientific">Neptunicella marina</name>
    <dbReference type="NCBI Taxonomy" id="2125989"/>
    <lineage>
        <taxon>Bacteria</taxon>
        <taxon>Pseudomonadati</taxon>
        <taxon>Pseudomonadota</taxon>
        <taxon>Gammaproteobacteria</taxon>
        <taxon>Alteromonadales</taxon>
        <taxon>Alteromonadaceae</taxon>
        <taxon>Neptunicella</taxon>
    </lineage>
</organism>